<dbReference type="AlphaFoldDB" id="T1ACM7"/>
<comment type="caution">
    <text evidence="1">The sequence shown here is derived from an EMBL/GenBank/DDBJ whole genome shotgun (WGS) entry which is preliminary data.</text>
</comment>
<evidence type="ECO:0000313" key="1">
    <source>
        <dbReference type="EMBL" id="EQD54817.1"/>
    </source>
</evidence>
<reference evidence="1" key="1">
    <citation type="submission" date="2013-08" db="EMBL/GenBank/DDBJ databases">
        <authorList>
            <person name="Mendez C."/>
            <person name="Richter M."/>
            <person name="Ferrer M."/>
            <person name="Sanchez J."/>
        </authorList>
    </citation>
    <scope>NUCLEOTIDE SEQUENCE</scope>
</reference>
<dbReference type="InterPro" id="IPR017601">
    <property type="entry name" value="DGQHR-contain_dom"/>
</dbReference>
<evidence type="ECO:0008006" key="2">
    <source>
        <dbReference type="Google" id="ProtNLM"/>
    </source>
</evidence>
<dbReference type="EMBL" id="AUZY01006291">
    <property type="protein sequence ID" value="EQD54817.1"/>
    <property type="molecule type" value="Genomic_DNA"/>
</dbReference>
<sequence length="77" mass="8693">AKNRLSKIREYIADNGVFPTNIVLSFEPESLRFDRGKQEDSTSESTFGFLHIAPTYKSAWVIDGQHRLFAYSGVPNA</sequence>
<reference evidence="1" key="2">
    <citation type="journal article" date="2014" name="ISME J.">
        <title>Microbial stratification in low pH oxic and suboxic macroscopic growths along an acid mine drainage.</title>
        <authorList>
            <person name="Mendez-Garcia C."/>
            <person name="Mesa V."/>
            <person name="Sprenger R.R."/>
            <person name="Richter M."/>
            <person name="Diez M.S."/>
            <person name="Solano J."/>
            <person name="Bargiela R."/>
            <person name="Golyshina O.V."/>
            <person name="Manteca A."/>
            <person name="Ramos J.L."/>
            <person name="Gallego J.R."/>
            <person name="Llorente I."/>
            <person name="Martins Dos Santos V.A."/>
            <person name="Jensen O.N."/>
            <person name="Pelaez A.I."/>
            <person name="Sanchez J."/>
            <person name="Ferrer M."/>
        </authorList>
    </citation>
    <scope>NUCLEOTIDE SEQUENCE</scope>
</reference>
<accession>T1ACM7</accession>
<organism evidence="1">
    <name type="scientific">mine drainage metagenome</name>
    <dbReference type="NCBI Taxonomy" id="410659"/>
    <lineage>
        <taxon>unclassified sequences</taxon>
        <taxon>metagenomes</taxon>
        <taxon>ecological metagenomes</taxon>
    </lineage>
</organism>
<dbReference type="NCBIfam" id="TIGR03187">
    <property type="entry name" value="DGQHR"/>
    <property type="match status" value="1"/>
</dbReference>
<gene>
    <name evidence="1" type="ORF">B1B_09494</name>
</gene>
<name>T1ACM7_9ZZZZ</name>
<protein>
    <recommendedName>
        <fullName evidence="2">DGQHR domain-containing protein</fullName>
    </recommendedName>
</protein>
<feature type="non-terminal residue" evidence="1">
    <location>
        <position position="1"/>
    </location>
</feature>
<proteinExistence type="predicted"/>
<feature type="non-terminal residue" evidence="1">
    <location>
        <position position="77"/>
    </location>
</feature>